<comment type="miscellaneous">
    <text evidence="9">Few gyrases are as efficient as E.coli at forming negative supercoils. Not all organisms have 2 type II topoisomerases; in organisms with a single type II topoisomerase this enzyme also has to decatenate newly replicated chromosomes.</text>
</comment>
<dbReference type="GO" id="GO:0005524">
    <property type="term" value="F:ATP binding"/>
    <property type="evidence" value="ECO:0007669"/>
    <property type="project" value="UniProtKB-UniRule"/>
</dbReference>
<dbReference type="HAMAP" id="MF_01897">
    <property type="entry name" value="GyrA"/>
    <property type="match status" value="1"/>
</dbReference>
<dbReference type="Gene3D" id="3.30.1360.40">
    <property type="match status" value="1"/>
</dbReference>
<dbReference type="GO" id="GO:0006261">
    <property type="term" value="P:DNA-templated DNA replication"/>
    <property type="evidence" value="ECO:0007669"/>
    <property type="project" value="UniProtKB-UniRule"/>
</dbReference>
<comment type="catalytic activity">
    <reaction evidence="1 9 10">
        <text>ATP-dependent breakage, passage and rejoining of double-stranded DNA.</text>
        <dbReference type="EC" id="5.6.2.2"/>
    </reaction>
</comment>
<dbReference type="Gene3D" id="3.90.199.10">
    <property type="entry name" value="Topoisomerase II, domain 5"/>
    <property type="match status" value="1"/>
</dbReference>
<proteinExistence type="inferred from homology"/>
<dbReference type="PANTHER" id="PTHR43493">
    <property type="entry name" value="DNA GYRASE/TOPOISOMERASE SUBUNIT A"/>
    <property type="match status" value="1"/>
</dbReference>
<evidence type="ECO:0000313" key="13">
    <source>
        <dbReference type="EMBL" id="PIS21496.1"/>
    </source>
</evidence>
<dbReference type="SMART" id="SM00434">
    <property type="entry name" value="TOP4c"/>
    <property type="match status" value="1"/>
</dbReference>
<dbReference type="EMBL" id="PEYV01000041">
    <property type="protein sequence ID" value="PIS21496.1"/>
    <property type="molecule type" value="Genomic_DNA"/>
</dbReference>
<evidence type="ECO:0000256" key="3">
    <source>
        <dbReference type="ARBA" id="ARBA00022741"/>
    </source>
</evidence>
<dbReference type="FunFam" id="2.120.10.90:FF:000005">
    <property type="entry name" value="DNA topoisomerase 4 subunit A"/>
    <property type="match status" value="1"/>
</dbReference>
<dbReference type="Pfam" id="PF03989">
    <property type="entry name" value="DNA_gyraseA_C"/>
    <property type="match status" value="6"/>
</dbReference>
<keyword evidence="9" id="KW-0963">Cytoplasm</keyword>
<feature type="active site" description="O-(5'-phospho-DNA)-tyrosine intermediate" evidence="9 10">
    <location>
        <position position="138"/>
    </location>
</feature>
<evidence type="ECO:0000256" key="9">
    <source>
        <dbReference type="HAMAP-Rule" id="MF_01897"/>
    </source>
</evidence>
<comment type="subcellular location">
    <subcellularLocation>
        <location evidence="9">Cytoplasm</location>
    </subcellularLocation>
</comment>
<keyword evidence="3 9" id="KW-0547">Nucleotide-binding</keyword>
<evidence type="ECO:0000256" key="4">
    <source>
        <dbReference type="ARBA" id="ARBA00022840"/>
    </source>
</evidence>
<dbReference type="AlphaFoldDB" id="A0A2H0X990"/>
<dbReference type="FunFam" id="3.30.1360.40:FF:000002">
    <property type="entry name" value="DNA gyrase subunit A"/>
    <property type="match status" value="1"/>
</dbReference>
<comment type="subunit">
    <text evidence="8">Heterotetramer composed of ParC and ParE.</text>
</comment>
<dbReference type="InterPro" id="IPR005743">
    <property type="entry name" value="GyrA"/>
</dbReference>
<keyword evidence="4 9" id="KW-0067">ATP-binding</keyword>
<keyword evidence="11" id="KW-0175">Coiled coil</keyword>
<dbReference type="GO" id="GO:0009330">
    <property type="term" value="C:DNA topoisomerase type II (double strand cut, ATP-hydrolyzing) complex"/>
    <property type="evidence" value="ECO:0007669"/>
    <property type="project" value="TreeGrafter"/>
</dbReference>
<evidence type="ECO:0000256" key="1">
    <source>
        <dbReference type="ARBA" id="ARBA00000185"/>
    </source>
</evidence>
<dbReference type="Gene3D" id="1.10.268.10">
    <property type="entry name" value="Topoisomerase, domain 3"/>
    <property type="match status" value="1"/>
</dbReference>
<dbReference type="PROSITE" id="PS52040">
    <property type="entry name" value="TOPO_IIA"/>
    <property type="match status" value="1"/>
</dbReference>
<gene>
    <name evidence="9" type="primary">gyrA</name>
    <name evidence="13" type="ORF">COT51_02540</name>
</gene>
<evidence type="ECO:0000256" key="7">
    <source>
        <dbReference type="ARBA" id="ARBA00023235"/>
    </source>
</evidence>
<dbReference type="CDD" id="cd00187">
    <property type="entry name" value="TOP4c"/>
    <property type="match status" value="1"/>
</dbReference>
<evidence type="ECO:0000256" key="6">
    <source>
        <dbReference type="ARBA" id="ARBA00023125"/>
    </source>
</evidence>
<protein>
    <recommendedName>
        <fullName evidence="9">DNA gyrase subunit A</fullName>
        <ecNumber evidence="9">5.6.2.2</ecNumber>
    </recommendedName>
</protein>
<keyword evidence="6 9" id="KW-0238">DNA-binding</keyword>
<dbReference type="InterPro" id="IPR035516">
    <property type="entry name" value="Gyrase/topoIV_suA_C"/>
</dbReference>
<dbReference type="InterPro" id="IPR006691">
    <property type="entry name" value="GyrA/parC_rep"/>
</dbReference>
<comment type="subunit">
    <text evidence="9">Heterotetramer, composed of two GyrA and two GyrB chains. In the heterotetramer, GyrA contains the active site tyrosine that forms a transient covalent intermediate with DNA, while GyrB binds cofactors and catalyzes ATP hydrolysis.</text>
</comment>
<keyword evidence="7 9" id="KW-0413">Isomerase</keyword>
<dbReference type="GO" id="GO:0005694">
    <property type="term" value="C:chromosome"/>
    <property type="evidence" value="ECO:0007669"/>
    <property type="project" value="InterPro"/>
</dbReference>
<feature type="domain" description="Topo IIA-type catalytic" evidence="12">
    <location>
        <begin position="50"/>
        <end position="542"/>
    </location>
</feature>
<dbReference type="Pfam" id="PF00521">
    <property type="entry name" value="DNA_topoisoIV"/>
    <property type="match status" value="1"/>
</dbReference>
<evidence type="ECO:0000313" key="14">
    <source>
        <dbReference type="Proteomes" id="UP000231098"/>
    </source>
</evidence>
<feature type="short sequence motif" description="GyrA-box" evidence="9">
    <location>
        <begin position="569"/>
        <end position="575"/>
    </location>
</feature>
<evidence type="ECO:0000256" key="8">
    <source>
        <dbReference type="ARBA" id="ARBA00063644"/>
    </source>
</evidence>
<comment type="caution">
    <text evidence="13">The sequence shown here is derived from an EMBL/GenBank/DDBJ whole genome shotgun (WGS) entry which is preliminary data.</text>
</comment>
<feature type="coiled-coil region" evidence="11">
    <location>
        <begin position="472"/>
        <end position="499"/>
    </location>
</feature>
<name>A0A2H0X990_UNCKA</name>
<reference evidence="14" key="1">
    <citation type="submission" date="2017-09" db="EMBL/GenBank/DDBJ databases">
        <title>Depth-based differentiation of microbial function through sediment-hosted aquifers and enrichment of novel symbionts in the deep terrestrial subsurface.</title>
        <authorList>
            <person name="Probst A.J."/>
            <person name="Ladd B."/>
            <person name="Jarett J.K."/>
            <person name="Geller-Mcgrath D.E."/>
            <person name="Sieber C.M.K."/>
            <person name="Emerson J.B."/>
            <person name="Anantharaman K."/>
            <person name="Thomas B.C."/>
            <person name="Malmstrom R."/>
            <person name="Stieglmeier M."/>
            <person name="Klingl A."/>
            <person name="Woyke T."/>
            <person name="Ryan C.M."/>
            <person name="Banfield J.F."/>
        </authorList>
    </citation>
    <scope>NUCLEOTIDE SEQUENCE [LARGE SCALE GENOMIC DNA]</scope>
</reference>
<sequence>METNDNIDAPKKEEKVSQFPGEKIIPANINDEMEKAYLDYAMSVIVARALPAVNDGLKPVQRRIIYAMHKQGNTPTARYSKCASVVGETMKKYHPHGDLPIYDALVRMAQSFSMRYLLVDGQGNFGSVDGDPPAAMRYTECRLAPLSSELLEDIEKETVDFIQNYSGDDEEPVLLPAKLPNLLLNGAAGIAVGMATSIPPHNLTELIDAINFAIENPLPPKLAEEESEQKEPEEKTQAEPVFESAATLPDLLKFIKGPDFPTGGTIYDKEAIAGIYATGRGPVIMRAKTEIEEVKGGRFVVAIYELPYQVNKAFLVAKIAELVKDKKVEGISDLRDESDRRGMKVVVELKRDARPQQVLNLLFKHTELQKTFNANFVALVDGEPKTLTLKMILEEFIRHRQNVVIRRTIYLLKKAKEREHILLGLKIALDHLDEVIRTIRESADAEVAKISLMKKFGLSEIQAVAILDMQLRKLAALERKKIEEELTELLARIADLEDLLKSNDRILGIIKNELSQLKEKYGDARKTKVIAGKIGEFSEEELVAEEGAVVVLTAGGYIKRTNPEAYRSQGRGGKGVSAGTLKEEDQIYDIVSLSTHDNVFFFTDKGKVYKVKGWEIPEASRTAKGTPIVNVIDIAQGEAIRAILPIPQTKVEGSFLFMVTRGGTVKKTALNEFENIRKSGIIAISLSEGDELRWVKHTFGKNEIIMTTSFGQSIRFFEKDVRSMGRNAGGVIGMKLENGDTVVGTDSIKEEDVKDNKTKLLVISEKGYGKKTSLSEYRSQNRGGSGIKTMNVTDKTGHLVGAKLLANDEAEIMVTSKNGQIIKVTASEFSKLSRATQGVRIMKVDEGDQIAALACFEEDAPEPEKE</sequence>
<evidence type="ECO:0000256" key="11">
    <source>
        <dbReference type="SAM" id="Coils"/>
    </source>
</evidence>
<comment type="similarity">
    <text evidence="2 9">Belongs to the type II topoisomerase GyrA/ParC subunit family.</text>
</comment>
<dbReference type="SUPFAM" id="SSF56719">
    <property type="entry name" value="Type II DNA topoisomerase"/>
    <property type="match status" value="1"/>
</dbReference>
<evidence type="ECO:0000259" key="12">
    <source>
        <dbReference type="PROSITE" id="PS52040"/>
    </source>
</evidence>
<dbReference type="GO" id="GO:0034335">
    <property type="term" value="F:DNA negative supercoiling activity"/>
    <property type="evidence" value="ECO:0007669"/>
    <property type="project" value="UniProtKB-ARBA"/>
</dbReference>
<dbReference type="InterPro" id="IPR013758">
    <property type="entry name" value="Topo_IIA_A/C_ab"/>
</dbReference>
<dbReference type="Proteomes" id="UP000231098">
    <property type="component" value="Unassembled WGS sequence"/>
</dbReference>
<dbReference type="EC" id="5.6.2.2" evidence="9"/>
<dbReference type="FunFam" id="1.10.268.10:FF:000001">
    <property type="entry name" value="DNA gyrase subunit A"/>
    <property type="match status" value="1"/>
</dbReference>
<organism evidence="13 14">
    <name type="scientific">candidate division WWE3 bacterium CG08_land_8_20_14_0_20_41_15</name>
    <dbReference type="NCBI Taxonomy" id="1975086"/>
    <lineage>
        <taxon>Bacteria</taxon>
        <taxon>Katanobacteria</taxon>
    </lineage>
</organism>
<dbReference type="InterPro" id="IPR002205">
    <property type="entry name" value="Topo_IIA_dom_A"/>
</dbReference>
<dbReference type="GO" id="GO:0005737">
    <property type="term" value="C:cytoplasm"/>
    <property type="evidence" value="ECO:0007669"/>
    <property type="project" value="UniProtKB-SubCell"/>
</dbReference>
<keyword evidence="5 9" id="KW-0799">Topoisomerase</keyword>
<comment type="function">
    <text evidence="9">A type II topoisomerase that negatively supercoils closed circular double-stranded (ds) DNA in an ATP-dependent manner to modulate DNA topology and maintain chromosomes in an underwound state. Negative supercoiling favors strand separation, and DNA replication, transcription, recombination and repair, all of which involve strand separation. Also able to catalyze the interconversion of other topological isomers of dsDNA rings, including catenanes and knotted rings. Type II topoisomerases break and join 2 DNA strands simultaneously in an ATP-dependent manner.</text>
</comment>
<dbReference type="SUPFAM" id="SSF101904">
    <property type="entry name" value="GyrA/ParC C-terminal domain-like"/>
    <property type="match status" value="1"/>
</dbReference>
<dbReference type="NCBIfam" id="NF004043">
    <property type="entry name" value="PRK05560.1"/>
    <property type="match status" value="1"/>
</dbReference>
<dbReference type="GO" id="GO:0003677">
    <property type="term" value="F:DNA binding"/>
    <property type="evidence" value="ECO:0007669"/>
    <property type="project" value="UniProtKB-UniRule"/>
</dbReference>
<accession>A0A2H0X990</accession>
<dbReference type="InterPro" id="IPR013760">
    <property type="entry name" value="Topo_IIA-like_dom_sf"/>
</dbReference>
<evidence type="ECO:0000256" key="10">
    <source>
        <dbReference type="PROSITE-ProRule" id="PRU01384"/>
    </source>
</evidence>
<dbReference type="InterPro" id="IPR013757">
    <property type="entry name" value="Topo_IIA_A_a_sf"/>
</dbReference>
<dbReference type="GO" id="GO:0006265">
    <property type="term" value="P:DNA topological change"/>
    <property type="evidence" value="ECO:0007669"/>
    <property type="project" value="UniProtKB-UniRule"/>
</dbReference>
<evidence type="ECO:0000256" key="5">
    <source>
        <dbReference type="ARBA" id="ARBA00023029"/>
    </source>
</evidence>
<evidence type="ECO:0000256" key="2">
    <source>
        <dbReference type="ARBA" id="ARBA00008263"/>
    </source>
</evidence>
<dbReference type="InterPro" id="IPR050220">
    <property type="entry name" value="Type_II_DNA_Topoisomerases"/>
</dbReference>
<dbReference type="Gene3D" id="2.120.10.90">
    <property type="entry name" value="DNA gyrase/topoisomerase IV, subunit A, C-terminal"/>
    <property type="match status" value="1"/>
</dbReference>
<dbReference type="PANTHER" id="PTHR43493:SF5">
    <property type="entry name" value="DNA GYRASE SUBUNIT A, CHLOROPLASTIC_MITOCHONDRIAL"/>
    <property type="match status" value="1"/>
</dbReference>